<accession>A0A6A6GF51</accession>
<dbReference type="EMBL" id="ML992505">
    <property type="protein sequence ID" value="KAF2224311.1"/>
    <property type="molecule type" value="Genomic_DNA"/>
</dbReference>
<name>A0A6A6GF51_9PEZI</name>
<organism evidence="1 2">
    <name type="scientific">Elsinoe ampelina</name>
    <dbReference type="NCBI Taxonomy" id="302913"/>
    <lineage>
        <taxon>Eukaryota</taxon>
        <taxon>Fungi</taxon>
        <taxon>Dikarya</taxon>
        <taxon>Ascomycota</taxon>
        <taxon>Pezizomycotina</taxon>
        <taxon>Dothideomycetes</taxon>
        <taxon>Dothideomycetidae</taxon>
        <taxon>Myriangiales</taxon>
        <taxon>Elsinoaceae</taxon>
        <taxon>Elsinoe</taxon>
    </lineage>
</organism>
<dbReference type="Proteomes" id="UP000799538">
    <property type="component" value="Unassembled WGS sequence"/>
</dbReference>
<protein>
    <submittedName>
        <fullName evidence="1">Uncharacterized protein</fullName>
    </submittedName>
</protein>
<evidence type="ECO:0000313" key="1">
    <source>
        <dbReference type="EMBL" id="KAF2224311.1"/>
    </source>
</evidence>
<keyword evidence="2" id="KW-1185">Reference proteome</keyword>
<dbReference type="AlphaFoldDB" id="A0A6A6GF51"/>
<gene>
    <name evidence="1" type="ORF">BDZ85DRAFT_260734</name>
</gene>
<proteinExistence type="predicted"/>
<sequence>MRRAVKKELTKADFDGFMACLGDQANNYTMYIENDGTMIIVKKEAGKIDHSGPDSVLMQCLIKFRGISAAVEAAPSSERYRRDTKDLSEISYEDALSLGASGQTLEVISSEESAAIRRKNTEGIASNGPALLE</sequence>
<reference evidence="2" key="1">
    <citation type="journal article" date="2020" name="Stud. Mycol.">
        <title>101 Dothideomycetes genomes: A test case for predicting lifestyles and emergence of pathogens.</title>
        <authorList>
            <person name="Haridas S."/>
            <person name="Albert R."/>
            <person name="Binder M."/>
            <person name="Bloem J."/>
            <person name="LaButti K."/>
            <person name="Salamov A."/>
            <person name="Andreopoulos B."/>
            <person name="Baker S."/>
            <person name="Barry K."/>
            <person name="Bills G."/>
            <person name="Bluhm B."/>
            <person name="Cannon C."/>
            <person name="Castanera R."/>
            <person name="Culley D."/>
            <person name="Daum C."/>
            <person name="Ezra D."/>
            <person name="Gonzalez J."/>
            <person name="Henrissat B."/>
            <person name="Kuo A."/>
            <person name="Liang C."/>
            <person name="Lipzen A."/>
            <person name="Lutzoni F."/>
            <person name="Magnuson J."/>
            <person name="Mondo S."/>
            <person name="Nolan M."/>
            <person name="Ohm R."/>
            <person name="Pangilinan J."/>
            <person name="Park H.-J."/>
            <person name="Ramirez L."/>
            <person name="Alfaro M."/>
            <person name="Sun H."/>
            <person name="Tritt A."/>
            <person name="Yoshinaga Y."/>
            <person name="Zwiers L.-H."/>
            <person name="Turgeon B."/>
            <person name="Goodwin S."/>
            <person name="Spatafora J."/>
            <person name="Crous P."/>
            <person name="Grigoriev I."/>
        </authorList>
    </citation>
    <scope>NUCLEOTIDE SEQUENCE [LARGE SCALE GENOMIC DNA]</scope>
    <source>
        <strain evidence="2">CECT 20119</strain>
    </source>
</reference>
<evidence type="ECO:0000313" key="2">
    <source>
        <dbReference type="Proteomes" id="UP000799538"/>
    </source>
</evidence>
<dbReference type="OrthoDB" id="10415311at2759"/>